<proteinExistence type="predicted"/>
<protein>
    <recommendedName>
        <fullName evidence="2">Amidohydrolase-related domain-containing protein</fullName>
    </recommendedName>
</protein>
<evidence type="ECO:0000256" key="1">
    <source>
        <dbReference type="ARBA" id="ARBA00022801"/>
    </source>
</evidence>
<dbReference type="GO" id="GO:0016810">
    <property type="term" value="F:hydrolase activity, acting on carbon-nitrogen (but not peptide) bonds"/>
    <property type="evidence" value="ECO:0007669"/>
    <property type="project" value="InterPro"/>
</dbReference>
<dbReference type="InterPro" id="IPR032466">
    <property type="entry name" value="Metal_Hydrolase"/>
</dbReference>
<dbReference type="Gene3D" id="2.30.40.10">
    <property type="entry name" value="Urease, subunit C, domain 1"/>
    <property type="match status" value="1"/>
</dbReference>
<dbReference type="InterPro" id="IPR011059">
    <property type="entry name" value="Metal-dep_hydrolase_composite"/>
</dbReference>
<accession>A0A7C5Y475</accession>
<dbReference type="AlphaFoldDB" id="A0A7C5Y475"/>
<keyword evidence="1" id="KW-0378">Hydrolase</keyword>
<dbReference type="Gene3D" id="3.20.20.140">
    <property type="entry name" value="Metal-dependent hydrolases"/>
    <property type="match status" value="1"/>
</dbReference>
<dbReference type="SUPFAM" id="SSF51556">
    <property type="entry name" value="Metallo-dependent hydrolases"/>
    <property type="match status" value="1"/>
</dbReference>
<comment type="caution">
    <text evidence="3">The sequence shown here is derived from an EMBL/GenBank/DDBJ whole genome shotgun (WGS) entry which is preliminary data.</text>
</comment>
<sequence length="186" mass="20041">MRKFAATGTTVAHCPSSNMKLGSGIAPVSDMLRLGVNVGLGCDGGPSNDSYDMIREMKMASCLQKVRTLDPTSISAWDVLTMATRNGARAMGKLNDLGGLEPGKKADIVIVSLKRPSVTPISNPVSLLVYAASGEDVRDVMIDGKFVVRDKQVLTLNEEEVIRKANKHLERIISKVDPSIDLLKTM</sequence>
<dbReference type="SUPFAM" id="SSF51338">
    <property type="entry name" value="Composite domain of metallo-dependent hydrolases"/>
    <property type="match status" value="1"/>
</dbReference>
<dbReference type="PANTHER" id="PTHR43794">
    <property type="entry name" value="AMINOHYDROLASE SSNA-RELATED"/>
    <property type="match status" value="1"/>
</dbReference>
<dbReference type="InterPro" id="IPR006680">
    <property type="entry name" value="Amidohydro-rel"/>
</dbReference>
<gene>
    <name evidence="3" type="ORF">ENM42_01660</name>
</gene>
<evidence type="ECO:0000313" key="3">
    <source>
        <dbReference type="EMBL" id="HHR40515.1"/>
    </source>
</evidence>
<dbReference type="EMBL" id="DRXS01000089">
    <property type="protein sequence ID" value="HHR40515.1"/>
    <property type="molecule type" value="Genomic_DNA"/>
</dbReference>
<evidence type="ECO:0000259" key="2">
    <source>
        <dbReference type="Pfam" id="PF01979"/>
    </source>
</evidence>
<name>A0A7C5Y475_CALS0</name>
<feature type="domain" description="Amidohydrolase-related" evidence="2">
    <location>
        <begin position="8"/>
        <end position="147"/>
    </location>
</feature>
<dbReference type="Pfam" id="PF01979">
    <property type="entry name" value="Amidohydro_1"/>
    <property type="match status" value="1"/>
</dbReference>
<reference evidence="3" key="1">
    <citation type="journal article" date="2020" name="mSystems">
        <title>Genome- and Community-Level Interaction Insights into Carbon Utilization and Element Cycling Functions of Hydrothermarchaeota in Hydrothermal Sediment.</title>
        <authorList>
            <person name="Zhou Z."/>
            <person name="Liu Y."/>
            <person name="Xu W."/>
            <person name="Pan J."/>
            <person name="Luo Z.H."/>
            <person name="Li M."/>
        </authorList>
    </citation>
    <scope>NUCLEOTIDE SEQUENCE [LARGE SCALE GENOMIC DNA]</scope>
    <source>
        <strain evidence="3">SpSt-1084</strain>
    </source>
</reference>
<dbReference type="InterPro" id="IPR050287">
    <property type="entry name" value="MTA/SAH_deaminase"/>
</dbReference>
<dbReference type="PANTHER" id="PTHR43794:SF11">
    <property type="entry name" value="AMIDOHYDROLASE-RELATED DOMAIN-CONTAINING PROTEIN"/>
    <property type="match status" value="1"/>
</dbReference>
<organism evidence="3">
    <name type="scientific">Caldiarchaeum subterraneum</name>
    <dbReference type="NCBI Taxonomy" id="311458"/>
    <lineage>
        <taxon>Archaea</taxon>
        <taxon>Nitrososphaerota</taxon>
        <taxon>Candidatus Caldarchaeales</taxon>
        <taxon>Candidatus Caldarchaeaceae</taxon>
        <taxon>Candidatus Caldarchaeum</taxon>
    </lineage>
</organism>